<dbReference type="AlphaFoldDB" id="A0A9N7RQU6"/>
<dbReference type="PANTHER" id="PTHR46851">
    <property type="entry name" value="OS01G0884500 PROTEIN"/>
    <property type="match status" value="1"/>
</dbReference>
<dbReference type="PANTHER" id="PTHR46851:SF22">
    <property type="entry name" value="ZINC ION BINDING _ DNA BINDING PROTEIN"/>
    <property type="match status" value="1"/>
</dbReference>
<dbReference type="InterPro" id="IPR003121">
    <property type="entry name" value="SWIB_MDM2_domain"/>
</dbReference>
<organism evidence="4 5">
    <name type="scientific">Striga hermonthica</name>
    <name type="common">Purple witchweed</name>
    <name type="synonym">Buchnera hermonthica</name>
    <dbReference type="NCBI Taxonomy" id="68872"/>
    <lineage>
        <taxon>Eukaryota</taxon>
        <taxon>Viridiplantae</taxon>
        <taxon>Streptophyta</taxon>
        <taxon>Embryophyta</taxon>
        <taxon>Tracheophyta</taxon>
        <taxon>Spermatophyta</taxon>
        <taxon>Magnoliopsida</taxon>
        <taxon>eudicotyledons</taxon>
        <taxon>Gunneridae</taxon>
        <taxon>Pentapetalae</taxon>
        <taxon>asterids</taxon>
        <taxon>lamiids</taxon>
        <taxon>Lamiales</taxon>
        <taxon>Orobanchaceae</taxon>
        <taxon>Buchnereae</taxon>
        <taxon>Striga</taxon>
    </lineage>
</organism>
<gene>
    <name evidence="4" type="ORF">SHERM_06499</name>
</gene>
<dbReference type="Gene3D" id="1.10.245.10">
    <property type="entry name" value="SWIB/MDM2 domain"/>
    <property type="match status" value="1"/>
</dbReference>
<reference evidence="4" key="1">
    <citation type="submission" date="2019-12" db="EMBL/GenBank/DDBJ databases">
        <authorList>
            <person name="Scholes J."/>
        </authorList>
    </citation>
    <scope>NUCLEOTIDE SEQUENCE</scope>
</reference>
<comment type="caution">
    <text evidence="4">The sequence shown here is derived from an EMBL/GenBank/DDBJ whole genome shotgun (WGS) entry which is preliminary data.</text>
</comment>
<dbReference type="CDD" id="cd10567">
    <property type="entry name" value="SWIB-MDM2_like"/>
    <property type="match status" value="1"/>
</dbReference>
<keyword evidence="5" id="KW-1185">Reference proteome</keyword>
<dbReference type="Gene3D" id="3.30.40.10">
    <property type="entry name" value="Zinc/RING finger domain, C3HC4 (zinc finger)"/>
    <property type="match status" value="1"/>
</dbReference>
<evidence type="ECO:0000313" key="5">
    <source>
        <dbReference type="Proteomes" id="UP001153555"/>
    </source>
</evidence>
<feature type="compositionally biased region" description="Acidic residues" evidence="1">
    <location>
        <begin position="153"/>
        <end position="178"/>
    </location>
</feature>
<evidence type="ECO:0000313" key="4">
    <source>
        <dbReference type="EMBL" id="CAA0840040.1"/>
    </source>
</evidence>
<evidence type="ECO:0000259" key="2">
    <source>
        <dbReference type="PROSITE" id="PS51360"/>
    </source>
</evidence>
<dbReference type="GO" id="GO:0003677">
    <property type="term" value="F:DNA binding"/>
    <property type="evidence" value="ECO:0007669"/>
    <property type="project" value="InterPro"/>
</dbReference>
<feature type="domain" description="Plus3" evidence="2">
    <location>
        <begin position="339"/>
        <end position="467"/>
    </location>
</feature>
<dbReference type="InterPro" id="IPR004343">
    <property type="entry name" value="Plus-3_dom"/>
</dbReference>
<dbReference type="Pfam" id="PF02201">
    <property type="entry name" value="SWIB"/>
    <property type="match status" value="1"/>
</dbReference>
<proteinExistence type="predicted"/>
<dbReference type="InterPro" id="IPR013083">
    <property type="entry name" value="Znf_RING/FYVE/PHD"/>
</dbReference>
<feature type="compositionally biased region" description="Basic residues" evidence="1">
    <location>
        <begin position="183"/>
        <end position="194"/>
    </location>
</feature>
<evidence type="ECO:0000256" key="1">
    <source>
        <dbReference type="SAM" id="MobiDB-lite"/>
    </source>
</evidence>
<dbReference type="InterPro" id="IPR036885">
    <property type="entry name" value="SWIB_MDM2_dom_sf"/>
</dbReference>
<sequence>MRKEDNLVPTFTWDCQKSYHPSCVNKDESFLESEKDWYCAWHNCFRCHRSKCAYLRCYTCPNAVCRKCLPARRILLIEGKHGFCKECLKLALLIEENKDCDSDGEKVDFTDRETVEGLHMEYYDIIKKKEGFKLGDIYAAKNRVKAKKNYQPNDDDEESDEDEDYEEERLSDYDDPEDENKKKGTCNRSKRQRFTKQGPFKSNKKEFIGWASRSLIEFLNSIGKNLTEKLSPYDVTSIVNEYVKENNLIHPGKRLSIICDERLRRLFGKKKIGKYKVFDLVEDHFAENQESDEDELGYNSEDNNRETQNACKRQRKIGSMKIPREKTKEIEMPLSRFACIGVENIKLVYLRRGVLKEMLKEPESFEEKVTGCFVRVKSEPYDYRSRKSHQLIQVKGVKALPTDENSTEAILLLSAMPEEIPISLLADEDFTEEECEELKNKILAGEVERPTVVSNNNFIRQIYSLICSMLWIHKELRLLKNRSDLANEKGWRGEYPFYEFLYH</sequence>
<dbReference type="EMBL" id="CACSLK010031655">
    <property type="protein sequence ID" value="CAA0840040.1"/>
    <property type="molecule type" value="Genomic_DNA"/>
</dbReference>
<dbReference type="PROSITE" id="PS51360">
    <property type="entry name" value="PLUS3"/>
    <property type="match status" value="1"/>
</dbReference>
<dbReference type="Pfam" id="PF03126">
    <property type="entry name" value="Plus-3"/>
    <property type="match status" value="1"/>
</dbReference>
<accession>A0A9N7RQU6</accession>
<dbReference type="SUPFAM" id="SSF159042">
    <property type="entry name" value="Plus3-like"/>
    <property type="match status" value="1"/>
</dbReference>
<dbReference type="OrthoDB" id="1870062at2759"/>
<dbReference type="Gene3D" id="3.90.70.200">
    <property type="entry name" value="Plus-3 domain"/>
    <property type="match status" value="1"/>
</dbReference>
<dbReference type="InterPro" id="IPR058668">
    <property type="entry name" value="NERD_dom"/>
</dbReference>
<feature type="domain" description="DM2" evidence="3">
    <location>
        <begin position="204"/>
        <end position="287"/>
    </location>
</feature>
<dbReference type="InterPro" id="IPR045894">
    <property type="entry name" value="At5g08430-like"/>
</dbReference>
<name>A0A9N7RQU6_STRHE</name>
<dbReference type="Pfam" id="PF25980">
    <property type="entry name" value="NERD_plant"/>
    <property type="match status" value="1"/>
</dbReference>
<protein>
    <submittedName>
        <fullName evidence="4">Uncharacterized protein</fullName>
    </submittedName>
</protein>
<dbReference type="SMART" id="SM00719">
    <property type="entry name" value="Plus3"/>
    <property type="match status" value="1"/>
</dbReference>
<evidence type="ECO:0000259" key="3">
    <source>
        <dbReference type="PROSITE" id="PS51925"/>
    </source>
</evidence>
<dbReference type="SUPFAM" id="SSF47592">
    <property type="entry name" value="SWIB/MDM2 domain"/>
    <property type="match status" value="1"/>
</dbReference>
<feature type="region of interest" description="Disordered" evidence="1">
    <location>
        <begin position="148"/>
        <end position="198"/>
    </location>
</feature>
<dbReference type="Proteomes" id="UP001153555">
    <property type="component" value="Unassembled WGS sequence"/>
</dbReference>
<dbReference type="InterPro" id="IPR036128">
    <property type="entry name" value="Plus3-like_sf"/>
</dbReference>
<dbReference type="PROSITE" id="PS51925">
    <property type="entry name" value="SWIB_MDM2"/>
    <property type="match status" value="1"/>
</dbReference>